<dbReference type="Pfam" id="PF00096">
    <property type="entry name" value="zf-C2H2"/>
    <property type="match status" value="1"/>
</dbReference>
<evidence type="ECO:0000256" key="3">
    <source>
        <dbReference type="ARBA" id="ARBA00022771"/>
    </source>
</evidence>
<dbReference type="SMART" id="SM00355">
    <property type="entry name" value="ZnF_C2H2"/>
    <property type="match status" value="2"/>
</dbReference>
<dbReference type="PROSITE" id="PS50157">
    <property type="entry name" value="ZINC_FINGER_C2H2_2"/>
    <property type="match status" value="2"/>
</dbReference>
<dbReference type="GO" id="GO:0000981">
    <property type="term" value="F:DNA-binding transcription factor activity, RNA polymerase II-specific"/>
    <property type="evidence" value="ECO:0007669"/>
    <property type="project" value="TreeGrafter"/>
</dbReference>
<comment type="caution">
    <text evidence="7">The sequence shown here is derived from an EMBL/GenBank/DDBJ whole genome shotgun (WGS) entry which is preliminary data.</text>
</comment>
<dbReference type="PROSITE" id="PS00028">
    <property type="entry name" value="ZINC_FINGER_C2H2_1"/>
    <property type="match status" value="1"/>
</dbReference>
<dbReference type="FunFam" id="3.30.160.60:FF:000624">
    <property type="entry name" value="zinc finger protein 697"/>
    <property type="match status" value="1"/>
</dbReference>
<dbReference type="GO" id="GO:0008270">
    <property type="term" value="F:zinc ion binding"/>
    <property type="evidence" value="ECO:0007669"/>
    <property type="project" value="UniProtKB-KW"/>
</dbReference>
<dbReference type="PANTHER" id="PTHR14196:SF10">
    <property type="entry name" value="C2H2-TYPE DOMAIN-CONTAINING PROTEIN"/>
    <property type="match status" value="1"/>
</dbReference>
<keyword evidence="4" id="KW-0862">Zinc</keyword>
<proteinExistence type="predicted"/>
<dbReference type="AlphaFoldDB" id="A0AAV2BV35"/>
<name>A0AAV2BV35_9ARAC</name>
<sequence>MPLATKVSAIRLRAPPTPSIAPSPWPAAEKFQVLLLMLGHKIAPHKGWEKFFTPSGRPRKVHKCSYCEYTTLKTSNLQNHLLVHTGQKPHECSFCRKKFRTKSHLQIHLLTHYKN</sequence>
<keyword evidence="8" id="KW-1185">Reference proteome</keyword>
<organism evidence="7 8">
    <name type="scientific">Larinioides sclopetarius</name>
    <dbReference type="NCBI Taxonomy" id="280406"/>
    <lineage>
        <taxon>Eukaryota</taxon>
        <taxon>Metazoa</taxon>
        <taxon>Ecdysozoa</taxon>
        <taxon>Arthropoda</taxon>
        <taxon>Chelicerata</taxon>
        <taxon>Arachnida</taxon>
        <taxon>Araneae</taxon>
        <taxon>Araneomorphae</taxon>
        <taxon>Entelegynae</taxon>
        <taxon>Araneoidea</taxon>
        <taxon>Araneidae</taxon>
        <taxon>Larinioides</taxon>
    </lineage>
</organism>
<keyword evidence="2" id="KW-0677">Repeat</keyword>
<feature type="domain" description="C2H2-type" evidence="6">
    <location>
        <begin position="62"/>
        <end position="89"/>
    </location>
</feature>
<evidence type="ECO:0000313" key="7">
    <source>
        <dbReference type="EMBL" id="CAL1299923.1"/>
    </source>
</evidence>
<evidence type="ECO:0000256" key="1">
    <source>
        <dbReference type="ARBA" id="ARBA00022723"/>
    </source>
</evidence>
<dbReference type="GO" id="GO:0009880">
    <property type="term" value="P:embryonic pattern specification"/>
    <property type="evidence" value="ECO:0007669"/>
    <property type="project" value="TreeGrafter"/>
</dbReference>
<keyword evidence="1" id="KW-0479">Metal-binding</keyword>
<dbReference type="InterPro" id="IPR013087">
    <property type="entry name" value="Znf_C2H2_type"/>
</dbReference>
<dbReference type="InterPro" id="IPR036236">
    <property type="entry name" value="Znf_C2H2_sf"/>
</dbReference>
<feature type="domain" description="C2H2-type" evidence="6">
    <location>
        <begin position="90"/>
        <end position="115"/>
    </location>
</feature>
<dbReference type="SUPFAM" id="SSF57667">
    <property type="entry name" value="beta-beta-alpha zinc fingers"/>
    <property type="match status" value="1"/>
</dbReference>
<evidence type="ECO:0000259" key="6">
    <source>
        <dbReference type="PROSITE" id="PS50157"/>
    </source>
</evidence>
<accession>A0AAV2BV35</accession>
<keyword evidence="3 5" id="KW-0863">Zinc-finger</keyword>
<evidence type="ECO:0000256" key="4">
    <source>
        <dbReference type="ARBA" id="ARBA00022833"/>
    </source>
</evidence>
<dbReference type="EMBL" id="CAXIEN010000524">
    <property type="protein sequence ID" value="CAL1299923.1"/>
    <property type="molecule type" value="Genomic_DNA"/>
</dbReference>
<dbReference type="PANTHER" id="PTHR14196">
    <property type="entry name" value="ODD-SKIPPED - RELATED"/>
    <property type="match status" value="1"/>
</dbReference>
<dbReference type="InterPro" id="IPR050717">
    <property type="entry name" value="C2H2-ZF_Transcription_Reg"/>
</dbReference>
<gene>
    <name evidence="7" type="ORF">LARSCL_LOCUS21637</name>
</gene>
<dbReference type="GO" id="GO:0048619">
    <property type="term" value="P:embryonic hindgut morphogenesis"/>
    <property type="evidence" value="ECO:0007669"/>
    <property type="project" value="TreeGrafter"/>
</dbReference>
<protein>
    <recommendedName>
        <fullName evidence="6">C2H2-type domain-containing protein</fullName>
    </recommendedName>
</protein>
<dbReference type="GO" id="GO:0005634">
    <property type="term" value="C:nucleus"/>
    <property type="evidence" value="ECO:0007669"/>
    <property type="project" value="TreeGrafter"/>
</dbReference>
<evidence type="ECO:0000256" key="5">
    <source>
        <dbReference type="PROSITE-ProRule" id="PRU00042"/>
    </source>
</evidence>
<evidence type="ECO:0000313" key="8">
    <source>
        <dbReference type="Proteomes" id="UP001497382"/>
    </source>
</evidence>
<dbReference type="Proteomes" id="UP001497382">
    <property type="component" value="Unassembled WGS sequence"/>
</dbReference>
<dbReference type="Gene3D" id="3.30.160.60">
    <property type="entry name" value="Classic Zinc Finger"/>
    <property type="match status" value="2"/>
</dbReference>
<reference evidence="7 8" key="1">
    <citation type="submission" date="2024-04" db="EMBL/GenBank/DDBJ databases">
        <authorList>
            <person name="Rising A."/>
            <person name="Reimegard J."/>
            <person name="Sonavane S."/>
            <person name="Akerstrom W."/>
            <person name="Nylinder S."/>
            <person name="Hedman E."/>
            <person name="Kallberg Y."/>
        </authorList>
    </citation>
    <scope>NUCLEOTIDE SEQUENCE [LARGE SCALE GENOMIC DNA]</scope>
</reference>
<dbReference type="GO" id="GO:0000977">
    <property type="term" value="F:RNA polymerase II transcription regulatory region sequence-specific DNA binding"/>
    <property type="evidence" value="ECO:0007669"/>
    <property type="project" value="TreeGrafter"/>
</dbReference>
<evidence type="ECO:0000256" key="2">
    <source>
        <dbReference type="ARBA" id="ARBA00022737"/>
    </source>
</evidence>